<keyword evidence="5 7" id="KW-0436">Ligase</keyword>
<comment type="pathway">
    <text evidence="1 7 8">Cofactor biosynthesis; NAD(+) biosynthesis; nicotinate D-ribonucleotide from nicotinate: step 1/1.</text>
</comment>
<dbReference type="GO" id="GO:0005829">
    <property type="term" value="C:cytosol"/>
    <property type="evidence" value="ECO:0007669"/>
    <property type="project" value="TreeGrafter"/>
</dbReference>
<reference evidence="11" key="1">
    <citation type="submission" date="2016-10" db="EMBL/GenBank/DDBJ databases">
        <title>The High Quality Genome of Vibrio alginolyticus K01M1.</title>
        <authorList>
            <person name="Wendling C."/>
            <person name="Chibani C.M."/>
            <person name="Hertel R."/>
            <person name="Sproer C."/>
            <person name="Bunk B."/>
            <person name="Overmann J."/>
            <person name="Roth O."/>
            <person name="Liesegang H."/>
        </authorList>
    </citation>
    <scope>NUCLEOTIDE SEQUENCE</scope>
    <source>
        <strain evidence="11">K05K4</strain>
    </source>
</reference>
<dbReference type="InterPro" id="IPR041525">
    <property type="entry name" value="N/Namide_PRibTrfase"/>
</dbReference>
<keyword evidence="11" id="KW-0808">Transferase</keyword>
<evidence type="ECO:0000256" key="3">
    <source>
        <dbReference type="ARBA" id="ARBA00013236"/>
    </source>
</evidence>
<feature type="domain" description="Nicotinate phosphoribosyltransferase N-terminal" evidence="10">
    <location>
        <begin position="41"/>
        <end position="165"/>
    </location>
</feature>
<dbReference type="SUPFAM" id="SSF51690">
    <property type="entry name" value="Nicotinate/Quinolinate PRTase C-terminal domain-like"/>
    <property type="match status" value="1"/>
</dbReference>
<dbReference type="PANTHER" id="PTHR11098">
    <property type="entry name" value="NICOTINATE PHOSPHORIBOSYLTRANSFERASE"/>
    <property type="match status" value="1"/>
</dbReference>
<dbReference type="CDD" id="cd01401">
    <property type="entry name" value="PncB_like"/>
    <property type="match status" value="1"/>
</dbReference>
<dbReference type="AlphaFoldDB" id="A0A1W6VYT7"/>
<dbReference type="PIRSF" id="PIRSF000484">
    <property type="entry name" value="NAPRT"/>
    <property type="match status" value="1"/>
</dbReference>
<comment type="catalytic activity">
    <reaction evidence="7 8">
        <text>5-phospho-alpha-D-ribose 1-diphosphate + nicotinate + ATP + H2O = nicotinate beta-D-ribonucleotide + ADP + phosphate + diphosphate</text>
        <dbReference type="Rhea" id="RHEA:36163"/>
        <dbReference type="ChEBI" id="CHEBI:15377"/>
        <dbReference type="ChEBI" id="CHEBI:30616"/>
        <dbReference type="ChEBI" id="CHEBI:32544"/>
        <dbReference type="ChEBI" id="CHEBI:33019"/>
        <dbReference type="ChEBI" id="CHEBI:43474"/>
        <dbReference type="ChEBI" id="CHEBI:57502"/>
        <dbReference type="ChEBI" id="CHEBI:58017"/>
        <dbReference type="ChEBI" id="CHEBI:456216"/>
        <dbReference type="EC" id="6.3.4.21"/>
    </reaction>
</comment>
<keyword evidence="11" id="KW-0328">Glycosyltransferase</keyword>
<dbReference type="GO" id="GO:0016757">
    <property type="term" value="F:glycosyltransferase activity"/>
    <property type="evidence" value="ECO:0007669"/>
    <property type="project" value="UniProtKB-KW"/>
</dbReference>
<dbReference type="EC" id="6.3.4.21" evidence="3 7"/>
<evidence type="ECO:0000256" key="4">
    <source>
        <dbReference type="ARBA" id="ARBA00022553"/>
    </source>
</evidence>
<dbReference type="Gene3D" id="3.20.140.10">
    <property type="entry name" value="nicotinate phosphoribosyltransferase"/>
    <property type="match status" value="1"/>
</dbReference>
<evidence type="ECO:0000313" key="11">
    <source>
        <dbReference type="EMBL" id="ARP21359.1"/>
    </source>
</evidence>
<dbReference type="HAMAP" id="MF_00570">
    <property type="entry name" value="NAPRTase"/>
    <property type="match status" value="1"/>
</dbReference>
<gene>
    <name evidence="7" type="primary">pncB</name>
    <name evidence="11" type="ORF">K05K4_46420</name>
</gene>
<dbReference type="InterPro" id="IPR006406">
    <property type="entry name" value="Nic_PRibTrfase"/>
</dbReference>
<name>A0A1W6VYT7_VIBAL</name>
<evidence type="ECO:0000259" key="10">
    <source>
        <dbReference type="Pfam" id="PF17767"/>
    </source>
</evidence>
<comment type="similarity">
    <text evidence="2 7 8">Belongs to the NAPRTase family.</text>
</comment>
<dbReference type="NCBIfam" id="TIGR01514">
    <property type="entry name" value="NAPRTase"/>
    <property type="match status" value="1"/>
</dbReference>
<comment type="PTM">
    <text evidence="7 8">Transiently phosphorylated on a His residue during the reaction cycle. Phosphorylation strongly increases the affinity for substrates and increases the rate of nicotinate D-ribonucleotide production. Dephosphorylation regenerates the low-affinity form of the enzyme, leading to product release.</text>
</comment>
<dbReference type="InterPro" id="IPR040727">
    <property type="entry name" value="NAPRTase_N"/>
</dbReference>
<dbReference type="SUPFAM" id="SSF54675">
    <property type="entry name" value="Nicotinate/Quinolinate PRTase N-terminal domain-like"/>
    <property type="match status" value="1"/>
</dbReference>
<dbReference type="EMBL" id="CP017903">
    <property type="protein sequence ID" value="ARP21359.1"/>
    <property type="molecule type" value="Genomic_DNA"/>
</dbReference>
<dbReference type="NCBIfam" id="NF003704">
    <property type="entry name" value="PRK05321.1"/>
    <property type="match status" value="1"/>
</dbReference>
<dbReference type="InterPro" id="IPR007229">
    <property type="entry name" value="Nic_PRibTrfase-Fam"/>
</dbReference>
<sequence>MGVYCLRKLVSNKKLYTQEGHVEGHLMTTKLFSSRIIQSALDFDVYKVNMMSAVTALYPDAMVSYKFIVRSEEDLSELLPEVKAEVLKLQDIQFTQEEIEYIKRVAPYLNPDFVDALRHFRFNPQSDVSFHNKAMADGSSQLRITINGLWRDTILYETIIMSIVSEVRSRQRWSDIPVAQFTTVLEEKVRHLKSELKRRNITNFKFSDMSTRRRFSFQAQRTMLEYLCQEVPECLTGTSNYHLAKELNLTPIGTVAHEWFMGHQALVNVRDSQKVALQRWQKMFNGALGTALTDTIGIDAFLKDFDEELSNAYFGVRHDSGCPYSWGEKMIAHYQSLNIDPLTKTLVFTDGLNFEQALDICEYFQGRIQVSFGIGTFLANDMGDYVNKDGEAYQPLSIVIKMVTCNGSPVAKISDEPEKAMCEDIFFLMNLKRRFEQPLDLNECRKMIDRLETEGQNYLIDA</sequence>
<evidence type="ECO:0000256" key="1">
    <source>
        <dbReference type="ARBA" id="ARBA00004952"/>
    </source>
</evidence>
<evidence type="ECO:0000256" key="2">
    <source>
        <dbReference type="ARBA" id="ARBA00010897"/>
    </source>
</evidence>
<dbReference type="Pfam" id="PF17767">
    <property type="entry name" value="NAPRTase_N"/>
    <property type="match status" value="1"/>
</dbReference>
<feature type="domain" description="Nicotinate/nicotinamide phosphoribosyltransferase" evidence="9">
    <location>
        <begin position="204"/>
        <end position="438"/>
    </location>
</feature>
<dbReference type="GO" id="GO:0034355">
    <property type="term" value="P:NAD+ biosynthetic process via the salvage pathway"/>
    <property type="evidence" value="ECO:0007669"/>
    <property type="project" value="TreeGrafter"/>
</dbReference>
<dbReference type="PANTHER" id="PTHR11098:SF1">
    <property type="entry name" value="NICOTINATE PHOSPHORIBOSYLTRANSFERASE"/>
    <property type="match status" value="1"/>
</dbReference>
<proteinExistence type="inferred from homology"/>
<dbReference type="UniPathway" id="UPA00253">
    <property type="reaction ID" value="UER00457"/>
</dbReference>
<accession>A0A1W6VYT7</accession>
<feature type="modified residue" description="Phosphohistidine; by autocatalysis" evidence="7">
    <location>
        <position position="257"/>
    </location>
</feature>
<keyword evidence="4 7" id="KW-0597">Phosphoprotein</keyword>
<comment type="function">
    <text evidence="7 8">Catalyzes the synthesis of beta-nicotinate D-ribonucleotide from nicotinate and 5-phospho-D-ribose 1-phosphate at the expense of ATP.</text>
</comment>
<protein>
    <recommendedName>
        <fullName evidence="3 7">Nicotinate phosphoribosyltransferase</fullName>
        <shortName evidence="7">NAPRTase</shortName>
        <ecNumber evidence="3 7">6.3.4.21</ecNumber>
    </recommendedName>
</protein>
<organism evidence="11">
    <name type="scientific">Vibrio alginolyticus</name>
    <dbReference type="NCBI Taxonomy" id="663"/>
    <lineage>
        <taxon>Bacteria</taxon>
        <taxon>Pseudomonadati</taxon>
        <taxon>Pseudomonadota</taxon>
        <taxon>Gammaproteobacteria</taxon>
        <taxon>Vibrionales</taxon>
        <taxon>Vibrionaceae</taxon>
        <taxon>Vibrio</taxon>
    </lineage>
</organism>
<evidence type="ECO:0000256" key="6">
    <source>
        <dbReference type="ARBA" id="ARBA00022642"/>
    </source>
</evidence>
<dbReference type="Pfam" id="PF04095">
    <property type="entry name" value="NAPRTase"/>
    <property type="match status" value="1"/>
</dbReference>
<keyword evidence="6 7" id="KW-0662">Pyridine nucleotide biosynthesis</keyword>
<evidence type="ECO:0000256" key="5">
    <source>
        <dbReference type="ARBA" id="ARBA00022598"/>
    </source>
</evidence>
<dbReference type="GO" id="GO:0004516">
    <property type="term" value="F:nicotinate phosphoribosyltransferase activity"/>
    <property type="evidence" value="ECO:0007669"/>
    <property type="project" value="UniProtKB-UniRule"/>
</dbReference>
<evidence type="ECO:0000256" key="8">
    <source>
        <dbReference type="RuleBase" id="RU003838"/>
    </source>
</evidence>
<dbReference type="InterPro" id="IPR036068">
    <property type="entry name" value="Nicotinate_pribotase-like_C"/>
</dbReference>
<evidence type="ECO:0000259" key="9">
    <source>
        <dbReference type="Pfam" id="PF04095"/>
    </source>
</evidence>
<evidence type="ECO:0000256" key="7">
    <source>
        <dbReference type="HAMAP-Rule" id="MF_00570"/>
    </source>
</evidence>